<dbReference type="OrthoDB" id="4350901at2"/>
<dbReference type="EMBL" id="NHZO01000151">
    <property type="protein sequence ID" value="PHQ49874.1"/>
    <property type="molecule type" value="Genomic_DNA"/>
</dbReference>
<gene>
    <name evidence="1" type="ORF">BLA24_19745</name>
</gene>
<evidence type="ECO:0000313" key="1">
    <source>
        <dbReference type="EMBL" id="PHQ49874.1"/>
    </source>
</evidence>
<organism evidence="1 2">
    <name type="scientific">Streptomyces cinnamoneus</name>
    <name type="common">Streptoverticillium cinnamoneum</name>
    <dbReference type="NCBI Taxonomy" id="53446"/>
    <lineage>
        <taxon>Bacteria</taxon>
        <taxon>Bacillati</taxon>
        <taxon>Actinomycetota</taxon>
        <taxon>Actinomycetes</taxon>
        <taxon>Kitasatosporales</taxon>
        <taxon>Streptomycetaceae</taxon>
        <taxon>Streptomyces</taxon>
        <taxon>Streptomyces cinnamoneus group</taxon>
    </lineage>
</organism>
<comment type="caution">
    <text evidence="1">The sequence shown here is derived from an EMBL/GenBank/DDBJ whole genome shotgun (WGS) entry which is preliminary data.</text>
</comment>
<dbReference type="RefSeq" id="WP_099200364.1">
    <property type="nucleotide sequence ID" value="NZ_JBIRXA010000014.1"/>
</dbReference>
<dbReference type="Pfam" id="PF12277">
    <property type="entry name" value="DUF3618"/>
    <property type="match status" value="1"/>
</dbReference>
<sequence>MAEARTPAQIEADIARRRQDLAVVLDEIGVRMHPKTIVGDAKAKVASKVDQTAGRAYVAANRVVSEVRARFVTEDGQPRLERIVPAAMVAVGIVGLLTVRSSKASKASKPVKRSRGRKR</sequence>
<keyword evidence="2" id="KW-1185">Reference proteome</keyword>
<reference evidence="1 2" key="1">
    <citation type="journal article" date="2017" name="Biochemistry">
        <title>Identification of the Biosynthetic Pathway for the Antibiotic Bicyclomycin.</title>
        <authorList>
            <person name="Patteson J."/>
            <person name="Cai W."/>
            <person name="Johnson R.A."/>
            <person name="Santa Maria K."/>
            <person name="Li B."/>
        </authorList>
    </citation>
    <scope>NUCLEOTIDE SEQUENCE [LARGE SCALE GENOMIC DNA]</scope>
    <source>
        <strain evidence="1 2">ATCC 21532</strain>
    </source>
</reference>
<dbReference type="Proteomes" id="UP000222531">
    <property type="component" value="Unassembled WGS sequence"/>
</dbReference>
<proteinExistence type="predicted"/>
<name>A0A2G1XF61_STRCJ</name>
<protein>
    <submittedName>
        <fullName evidence="1">Uncharacterized protein</fullName>
    </submittedName>
</protein>
<dbReference type="AlphaFoldDB" id="A0A2G1XF61"/>
<accession>A0A2G1XF61</accession>
<dbReference type="InterPro" id="IPR022062">
    <property type="entry name" value="DUF3618"/>
</dbReference>
<evidence type="ECO:0000313" key="2">
    <source>
        <dbReference type="Proteomes" id="UP000222531"/>
    </source>
</evidence>